<evidence type="ECO:0000256" key="4">
    <source>
        <dbReference type="ARBA" id="ARBA00022846"/>
    </source>
</evidence>
<dbReference type="InterPro" id="IPR055316">
    <property type="entry name" value="RSP9"/>
</dbReference>
<evidence type="ECO:0000256" key="1">
    <source>
        <dbReference type="ARBA" id="ARBA00004611"/>
    </source>
</evidence>
<evidence type="ECO:0000313" key="12">
    <source>
        <dbReference type="Proteomes" id="UP000053237"/>
    </source>
</evidence>
<evidence type="ECO:0000256" key="10">
    <source>
        <dbReference type="ARBA" id="ARBA00041080"/>
    </source>
</evidence>
<gene>
    <name evidence="11" type="ORF">BN9_084060</name>
</gene>
<dbReference type="PANTHER" id="PTHR22069:SF0">
    <property type="entry name" value="RADIAL SPOKE HEAD PROTEIN 9 HOMOLOG"/>
    <property type="match status" value="1"/>
</dbReference>
<evidence type="ECO:0000256" key="2">
    <source>
        <dbReference type="ARBA" id="ARBA00022490"/>
    </source>
</evidence>
<dbReference type="GO" id="GO:0044458">
    <property type="term" value="P:motile cilium assembly"/>
    <property type="evidence" value="ECO:0007669"/>
    <property type="project" value="TreeGrafter"/>
</dbReference>
<dbReference type="EMBL" id="CAIX01000169">
    <property type="protein sequence ID" value="CCI47399.1"/>
    <property type="molecule type" value="Genomic_DNA"/>
</dbReference>
<evidence type="ECO:0000256" key="5">
    <source>
        <dbReference type="ARBA" id="ARBA00023069"/>
    </source>
</evidence>
<organism evidence="11 12">
    <name type="scientific">Albugo candida</name>
    <dbReference type="NCBI Taxonomy" id="65357"/>
    <lineage>
        <taxon>Eukaryota</taxon>
        <taxon>Sar</taxon>
        <taxon>Stramenopiles</taxon>
        <taxon>Oomycota</taxon>
        <taxon>Peronosporomycetes</taxon>
        <taxon>Albuginales</taxon>
        <taxon>Albuginaceae</taxon>
        <taxon>Albugo</taxon>
    </lineage>
</organism>
<keyword evidence="4" id="KW-0282">Flagellum</keyword>
<comment type="caution">
    <text evidence="11">The sequence shown here is derived from an EMBL/GenBank/DDBJ whole genome shotgun (WGS) entry which is preliminary data.</text>
</comment>
<dbReference type="GO" id="GO:0035082">
    <property type="term" value="P:axoneme assembly"/>
    <property type="evidence" value="ECO:0007669"/>
    <property type="project" value="InterPro"/>
</dbReference>
<dbReference type="OrthoDB" id="10258956at2759"/>
<dbReference type="GO" id="GO:0060294">
    <property type="term" value="P:cilium movement involved in cell motility"/>
    <property type="evidence" value="ECO:0007669"/>
    <property type="project" value="TreeGrafter"/>
</dbReference>
<keyword evidence="6" id="KW-0206">Cytoskeleton</keyword>
<dbReference type="AlphaFoldDB" id="A0A024GL29"/>
<evidence type="ECO:0000313" key="11">
    <source>
        <dbReference type="EMBL" id="CCI47399.1"/>
    </source>
</evidence>
<comment type="subcellular location">
    <subcellularLocation>
        <location evidence="8">Cell projection</location>
        <location evidence="8">Kinocilium</location>
    </subcellularLocation>
    <subcellularLocation>
        <location evidence="1">Cytoplasm</location>
        <location evidence="1">Cytoskeleton</location>
        <location evidence="1">Flagellum axoneme</location>
    </subcellularLocation>
</comment>
<reference evidence="11 12" key="1">
    <citation type="submission" date="2012-05" db="EMBL/GenBank/DDBJ databases">
        <title>Recombination and specialization in a pathogen metapopulation.</title>
        <authorList>
            <person name="Gardiner A."/>
            <person name="Kemen E."/>
            <person name="Schultz-Larsen T."/>
            <person name="MacLean D."/>
            <person name="Van Oosterhout C."/>
            <person name="Jones J.D.G."/>
        </authorList>
    </citation>
    <scope>NUCLEOTIDE SEQUENCE [LARGE SCALE GENOMIC DNA]</scope>
    <source>
        <strain evidence="11 12">Ac Nc2</strain>
    </source>
</reference>
<sequence>MDLDQFDVVQRCIGQTLTPLERCNIECGIIQRRAEEGLDFVQFWGRICGESSDYLFVVALINGNPFPKKKFYFCTDTLSVLQQLPDADTTKLDTINLWSTRRFQGDPSLLLKEDDSSVTELDRLAHVVREIDSTIAIIPSGAYIISSSRQILRNSYFGGLKWNEAMNVNSFFHFKEPDDIDWGNTSLPTGENLVHIRTVLKSVQQDLAGSWVLNKDNTGTYVTLRCLFFPGSFVFHQPETRIFGSVYFGLGIKNSDLFYML</sequence>
<evidence type="ECO:0000256" key="6">
    <source>
        <dbReference type="ARBA" id="ARBA00023212"/>
    </source>
</evidence>
<dbReference type="GO" id="GO:0005930">
    <property type="term" value="C:axoneme"/>
    <property type="evidence" value="ECO:0007669"/>
    <property type="project" value="TreeGrafter"/>
</dbReference>
<keyword evidence="5" id="KW-0969">Cilium</keyword>
<evidence type="ECO:0000256" key="3">
    <source>
        <dbReference type="ARBA" id="ARBA00022794"/>
    </source>
</evidence>
<evidence type="ECO:0000256" key="8">
    <source>
        <dbReference type="ARBA" id="ARBA00037822"/>
    </source>
</evidence>
<proteinExistence type="inferred from homology"/>
<dbReference type="Proteomes" id="UP000053237">
    <property type="component" value="Unassembled WGS sequence"/>
</dbReference>
<keyword evidence="7" id="KW-0966">Cell projection</keyword>
<dbReference type="STRING" id="65357.A0A024GL29"/>
<accession>A0A024GL29</accession>
<comment type="similarity">
    <text evidence="9">Belongs to the flagellar radial spoke RSP9 family.</text>
</comment>
<keyword evidence="12" id="KW-1185">Reference proteome</keyword>
<keyword evidence="2" id="KW-0963">Cytoplasm</keyword>
<name>A0A024GL29_9STRA</name>
<protein>
    <recommendedName>
        <fullName evidence="10">Radial spoke head protein 9 homolog</fullName>
    </recommendedName>
</protein>
<dbReference type="PANTHER" id="PTHR22069">
    <property type="entry name" value="MITOCHONDRIAL RIBOSOMAL PROTEIN S18"/>
    <property type="match status" value="1"/>
</dbReference>
<dbReference type="InParanoid" id="A0A024GL29"/>
<keyword evidence="3" id="KW-0970">Cilium biogenesis/degradation</keyword>
<evidence type="ECO:0000256" key="9">
    <source>
        <dbReference type="ARBA" id="ARBA00038319"/>
    </source>
</evidence>
<evidence type="ECO:0000256" key="7">
    <source>
        <dbReference type="ARBA" id="ARBA00023273"/>
    </source>
</evidence>